<dbReference type="AlphaFoldDB" id="A0A0B8RXT2"/>
<keyword evidence="1" id="KW-1133">Transmembrane helix</keyword>
<name>A0A0B8RXT2_9SAUR</name>
<evidence type="ECO:0000256" key="1">
    <source>
        <dbReference type="SAM" id="Phobius"/>
    </source>
</evidence>
<reference evidence="2" key="1">
    <citation type="journal article" date="2014" name="BMC Genomics">
        <title>RNA-seq and high-definition mass spectrometry reveal the complex and divergent venoms of two rear-fanged colubrid snakes.</title>
        <authorList>
            <person name="McGivern J.J."/>
            <person name="Wray K.P."/>
            <person name="Margres M.J."/>
            <person name="Couch M.E."/>
            <person name="Mackessy S.P."/>
            <person name="Rokyta D.R."/>
        </authorList>
    </citation>
    <scope>NUCLEOTIDE SEQUENCE</scope>
    <source>
        <tissue evidence="2">Venom gland</tissue>
    </source>
</reference>
<accession>A0A0B8RXT2</accession>
<sequence>MGLRDFWKNYRIFIVTGTGMVLIHWGWYKIKSNPLFQPKKEDYYEDSDIVSYGLQQDKENEGK</sequence>
<protein>
    <submittedName>
        <fullName evidence="2">PNAS-117</fullName>
    </submittedName>
</protein>
<proteinExistence type="predicted"/>
<keyword evidence="1" id="KW-0472">Membrane</keyword>
<keyword evidence="1" id="KW-0812">Transmembrane</keyword>
<dbReference type="EMBL" id="GBSH01002013">
    <property type="protein sequence ID" value="JAG67013.1"/>
    <property type="molecule type" value="Transcribed_RNA"/>
</dbReference>
<organism evidence="2">
    <name type="scientific">Philothamnus irregularis</name>
    <name type="common">brown tree snake</name>
    <dbReference type="NCBI Taxonomy" id="1899461"/>
    <lineage>
        <taxon>Eukaryota</taxon>
        <taxon>Metazoa</taxon>
        <taxon>Chordata</taxon>
        <taxon>Craniata</taxon>
        <taxon>Vertebrata</taxon>
        <taxon>Euteleostomi</taxon>
        <taxon>Lepidosauria</taxon>
        <taxon>Squamata</taxon>
        <taxon>Bifurcata</taxon>
        <taxon>Unidentata</taxon>
        <taxon>Episquamata</taxon>
        <taxon>Toxicofera</taxon>
        <taxon>Serpentes</taxon>
        <taxon>Colubroidea</taxon>
        <taxon>Colubridae</taxon>
        <taxon>Colubrinae</taxon>
        <taxon>Philothamnus</taxon>
    </lineage>
</organism>
<evidence type="ECO:0000313" key="2">
    <source>
        <dbReference type="EMBL" id="JAG67013.1"/>
    </source>
</evidence>
<feature type="transmembrane region" description="Helical" evidence="1">
    <location>
        <begin position="12"/>
        <end position="30"/>
    </location>
</feature>